<sequence>MAKIALILADGFEEIEALGTVDILRRAKADVFIAGLKEGAVSSSRGVRVLPDGLIDSVNADDFDAIVLPGGQPGADNLNADSRVIDLLYSFSEKGKLICAICAAPYILAEKGFLKGKKATCFPSYAEVLGESYIEKKVVEDGNIITSRGPATAPDFAFAIVDRLIDKRITDTLKKAMLYYCGC</sequence>
<dbReference type="NCBIfam" id="TIGR01383">
    <property type="entry name" value="not_thiJ"/>
    <property type="match status" value="1"/>
</dbReference>
<keyword evidence="4" id="KW-1185">Reference proteome</keyword>
<evidence type="ECO:0000313" key="4">
    <source>
        <dbReference type="Proteomes" id="UP000287502"/>
    </source>
</evidence>
<dbReference type="Pfam" id="PF01965">
    <property type="entry name" value="DJ-1_PfpI"/>
    <property type="match status" value="1"/>
</dbReference>
<dbReference type="AlphaFoldDB" id="A0A3R5UYE3"/>
<dbReference type="InterPro" id="IPR050325">
    <property type="entry name" value="Prot/Nucl_acid_deglycase"/>
</dbReference>
<dbReference type="KEGG" id="gtl:EP073_05325"/>
<name>A0A3R5UYE3_9BACT</name>
<dbReference type="InterPro" id="IPR002818">
    <property type="entry name" value="DJ-1/PfpI"/>
</dbReference>
<dbReference type="CDD" id="cd03135">
    <property type="entry name" value="GATase1_DJ-1"/>
    <property type="match status" value="1"/>
</dbReference>
<dbReference type="PANTHER" id="PTHR48094:SF12">
    <property type="entry name" value="PARKINSON DISEASE PROTEIN 7 HOMOLOG"/>
    <property type="match status" value="1"/>
</dbReference>
<proteinExistence type="inferred from homology"/>
<comment type="similarity">
    <text evidence="1">Belongs to the peptidase C56 family.</text>
</comment>
<dbReference type="PANTHER" id="PTHR48094">
    <property type="entry name" value="PROTEIN/NUCLEIC ACID DEGLYCASE DJ-1-RELATED"/>
    <property type="match status" value="1"/>
</dbReference>
<dbReference type="OrthoDB" id="9800516at2"/>
<feature type="domain" description="DJ-1/PfpI" evidence="2">
    <location>
        <begin position="3"/>
        <end position="162"/>
    </location>
</feature>
<evidence type="ECO:0000256" key="1">
    <source>
        <dbReference type="ARBA" id="ARBA00008542"/>
    </source>
</evidence>
<dbReference type="SUPFAM" id="SSF52317">
    <property type="entry name" value="Class I glutamine amidotransferase-like"/>
    <property type="match status" value="1"/>
</dbReference>
<dbReference type="EMBL" id="CP035108">
    <property type="protein sequence ID" value="QAR32843.1"/>
    <property type="molecule type" value="Genomic_DNA"/>
</dbReference>
<reference evidence="3 4" key="1">
    <citation type="submission" date="2019-01" db="EMBL/GenBank/DDBJ databases">
        <title>Geovibrio thiophilus DSM 11263, complete genome.</title>
        <authorList>
            <person name="Spring S."/>
            <person name="Bunk B."/>
            <person name="Sproer C."/>
        </authorList>
    </citation>
    <scope>NUCLEOTIDE SEQUENCE [LARGE SCALE GENOMIC DNA]</scope>
    <source>
        <strain evidence="3 4">DSM 11263</strain>
    </source>
</reference>
<dbReference type="Proteomes" id="UP000287502">
    <property type="component" value="Chromosome"/>
</dbReference>
<dbReference type="InterPro" id="IPR006287">
    <property type="entry name" value="DJ-1"/>
</dbReference>
<protein>
    <submittedName>
        <fullName evidence="3">DJ-1/PfpI family protein</fullName>
    </submittedName>
</protein>
<dbReference type="InterPro" id="IPR029062">
    <property type="entry name" value="Class_I_gatase-like"/>
</dbReference>
<evidence type="ECO:0000313" key="3">
    <source>
        <dbReference type="EMBL" id="QAR32843.1"/>
    </source>
</evidence>
<evidence type="ECO:0000259" key="2">
    <source>
        <dbReference type="Pfam" id="PF01965"/>
    </source>
</evidence>
<gene>
    <name evidence="3" type="ORF">EP073_05325</name>
</gene>
<accession>A0A3R5UYE3</accession>
<organism evidence="3 4">
    <name type="scientific">Geovibrio thiophilus</name>
    <dbReference type="NCBI Taxonomy" id="139438"/>
    <lineage>
        <taxon>Bacteria</taxon>
        <taxon>Pseudomonadati</taxon>
        <taxon>Deferribacterota</taxon>
        <taxon>Deferribacteres</taxon>
        <taxon>Deferribacterales</taxon>
        <taxon>Geovibrionaceae</taxon>
        <taxon>Geovibrio</taxon>
    </lineage>
</organism>
<dbReference type="Gene3D" id="3.40.50.880">
    <property type="match status" value="1"/>
</dbReference>
<dbReference type="PROSITE" id="PS51276">
    <property type="entry name" value="PEPTIDASE_C56_PFPI"/>
    <property type="match status" value="1"/>
</dbReference>
<dbReference type="InterPro" id="IPR006286">
    <property type="entry name" value="C56_PfpI-like"/>
</dbReference>
<dbReference type="RefSeq" id="WP_128466129.1">
    <property type="nucleotide sequence ID" value="NZ_CP035108.1"/>
</dbReference>
<dbReference type="GO" id="GO:0005737">
    <property type="term" value="C:cytoplasm"/>
    <property type="evidence" value="ECO:0007669"/>
    <property type="project" value="TreeGrafter"/>
</dbReference>